<dbReference type="EMBL" id="JAGIXG020000038">
    <property type="protein sequence ID" value="KAI6780042.1"/>
    <property type="molecule type" value="Genomic_DNA"/>
</dbReference>
<dbReference type="Proteomes" id="UP001055219">
    <property type="component" value="Unassembled WGS sequence"/>
</dbReference>
<comment type="subcellular location">
    <subcellularLocation>
        <location evidence="1">Nucleus</location>
        <location evidence="1">Nucleolus</location>
    </subcellularLocation>
</comment>
<dbReference type="AlphaFoldDB" id="A0A9P9XY84"/>
<accession>A0A9P9XY84</accession>
<evidence type="ECO:0000313" key="10">
    <source>
        <dbReference type="EMBL" id="KAI6780042.1"/>
    </source>
</evidence>
<reference evidence="10" key="1">
    <citation type="journal article" date="2021" name="J Fungi (Basel)">
        <title>Genomic and Metabolomic Analyses of the Marine Fungus Emericellopsis cladophorae: Insights into Saltwater Adaptability Mechanisms and Its Biosynthetic Potential.</title>
        <authorList>
            <person name="Goncalves M.F.M."/>
            <person name="Hilario S."/>
            <person name="Van de Peer Y."/>
            <person name="Esteves A.C."/>
            <person name="Alves A."/>
        </authorList>
    </citation>
    <scope>NUCLEOTIDE SEQUENCE</scope>
    <source>
        <strain evidence="10">MUM 19.33</strain>
    </source>
</reference>
<evidence type="ECO:0000256" key="3">
    <source>
        <dbReference type="ARBA" id="ARBA00022490"/>
    </source>
</evidence>
<dbReference type="GO" id="GO:0000467">
    <property type="term" value="P:exonucleolytic trimming to generate mature 3'-end of 5.8S rRNA from tricistronic rRNA transcript (SSU-rRNA, 5.8S rRNA, LSU-rRNA)"/>
    <property type="evidence" value="ECO:0007669"/>
    <property type="project" value="TreeGrafter"/>
</dbReference>
<feature type="domain" description="Exosome complex exonuclease Rrp40 N-terminal" evidence="9">
    <location>
        <begin position="22"/>
        <end position="61"/>
    </location>
</feature>
<dbReference type="GO" id="GO:0000176">
    <property type="term" value="C:nuclear exosome (RNase complex)"/>
    <property type="evidence" value="ECO:0007669"/>
    <property type="project" value="TreeGrafter"/>
</dbReference>
<dbReference type="Pfam" id="PF21262">
    <property type="entry name" value="RRP40_S1"/>
    <property type="match status" value="1"/>
</dbReference>
<dbReference type="GO" id="GO:0071035">
    <property type="term" value="P:nuclear polyadenylation-dependent rRNA catabolic process"/>
    <property type="evidence" value="ECO:0007669"/>
    <property type="project" value="TreeGrafter"/>
</dbReference>
<dbReference type="InterPro" id="IPR036612">
    <property type="entry name" value="KH_dom_type_1_sf"/>
</dbReference>
<gene>
    <name evidence="10" type="ORF">J7T54_007518</name>
</gene>
<dbReference type="GO" id="GO:0000177">
    <property type="term" value="C:cytoplasmic exosome (RNase complex)"/>
    <property type="evidence" value="ECO:0007669"/>
    <property type="project" value="TreeGrafter"/>
</dbReference>
<evidence type="ECO:0000256" key="5">
    <source>
        <dbReference type="ARBA" id="ARBA00022835"/>
    </source>
</evidence>
<keyword evidence="6" id="KW-0694">RNA-binding</keyword>
<keyword evidence="3" id="KW-0963">Cytoplasm</keyword>
<dbReference type="GO" id="GO:0071051">
    <property type="term" value="P:poly(A)-dependent snoRNA 3'-end processing"/>
    <property type="evidence" value="ECO:0007669"/>
    <property type="project" value="TreeGrafter"/>
</dbReference>
<organism evidence="10 11">
    <name type="scientific">Emericellopsis cladophorae</name>
    <dbReference type="NCBI Taxonomy" id="2686198"/>
    <lineage>
        <taxon>Eukaryota</taxon>
        <taxon>Fungi</taxon>
        <taxon>Dikarya</taxon>
        <taxon>Ascomycota</taxon>
        <taxon>Pezizomycotina</taxon>
        <taxon>Sordariomycetes</taxon>
        <taxon>Hypocreomycetidae</taxon>
        <taxon>Hypocreales</taxon>
        <taxon>Bionectriaceae</taxon>
        <taxon>Emericellopsis</taxon>
    </lineage>
</organism>
<sequence>MFVLPGDIIDPSFVPSHPKKALRLGPGLQHAPPNDIIPTLAGRLVTDHQKNAIRIETATGRYVPRVAELVIGTVQRSAAESFFVTLSDYTAPALLPHLSFESATKKTRPQLAPGSLVYARVTMANKHMDAELECVHPSTGKSEGLGPLTGGMVYDISLGFARRLMMPKGGIVVLDEMESVGLQFETATGRNGKFWVNSENTKTVIAVGRAITESDTQSLGAEGQRKLVRKILKEMS</sequence>
<name>A0A9P9XY84_9HYPO</name>
<dbReference type="SUPFAM" id="SSF50249">
    <property type="entry name" value="Nucleic acid-binding proteins"/>
    <property type="match status" value="1"/>
</dbReference>
<keyword evidence="5" id="KW-0271">Exosome</keyword>
<dbReference type="Gene3D" id="2.40.50.140">
    <property type="entry name" value="Nucleic acid-binding proteins"/>
    <property type="match status" value="1"/>
</dbReference>
<comment type="caution">
    <text evidence="10">The sequence shown here is derived from an EMBL/GenBank/DDBJ whole genome shotgun (WGS) entry which is preliminary data.</text>
</comment>
<dbReference type="InterPro" id="IPR026699">
    <property type="entry name" value="Exosome_RNA_bind1/RRP40/RRP4"/>
</dbReference>
<feature type="domain" description="K Homology" evidence="8">
    <location>
        <begin position="151"/>
        <end position="201"/>
    </location>
</feature>
<dbReference type="GeneID" id="75833992"/>
<evidence type="ECO:0000256" key="1">
    <source>
        <dbReference type="ARBA" id="ARBA00004604"/>
    </source>
</evidence>
<evidence type="ECO:0000259" key="9">
    <source>
        <dbReference type="Pfam" id="PF18311"/>
    </source>
</evidence>
<dbReference type="Gene3D" id="2.40.50.100">
    <property type="match status" value="1"/>
</dbReference>
<dbReference type="GO" id="GO:0071034">
    <property type="term" value="P:CUT catabolic process"/>
    <property type="evidence" value="ECO:0007669"/>
    <property type="project" value="TreeGrafter"/>
</dbReference>
<dbReference type="PANTHER" id="PTHR21321">
    <property type="entry name" value="PNAS-3 RELATED"/>
    <property type="match status" value="1"/>
</dbReference>
<keyword evidence="4" id="KW-0698">rRNA processing</keyword>
<dbReference type="GO" id="GO:0071038">
    <property type="term" value="P:TRAMP-dependent tRNA surveillance pathway"/>
    <property type="evidence" value="ECO:0007669"/>
    <property type="project" value="TreeGrafter"/>
</dbReference>
<dbReference type="RefSeq" id="XP_051360898.1">
    <property type="nucleotide sequence ID" value="XM_051507986.1"/>
</dbReference>
<evidence type="ECO:0000256" key="2">
    <source>
        <dbReference type="ARBA" id="ARBA00007841"/>
    </source>
</evidence>
<dbReference type="InterPro" id="IPR012340">
    <property type="entry name" value="NA-bd_OB-fold"/>
</dbReference>
<evidence type="ECO:0000256" key="4">
    <source>
        <dbReference type="ARBA" id="ARBA00022552"/>
    </source>
</evidence>
<dbReference type="InterPro" id="IPR041054">
    <property type="entry name" value="Rrp40_N_euk"/>
</dbReference>
<evidence type="ECO:0000256" key="6">
    <source>
        <dbReference type="ARBA" id="ARBA00022884"/>
    </source>
</evidence>
<reference evidence="10" key="2">
    <citation type="submission" date="2022-07" db="EMBL/GenBank/DDBJ databases">
        <authorList>
            <person name="Goncalves M.F.M."/>
            <person name="Hilario S."/>
            <person name="Van De Peer Y."/>
            <person name="Esteves A.C."/>
            <person name="Alves A."/>
        </authorList>
    </citation>
    <scope>NUCLEOTIDE SEQUENCE</scope>
    <source>
        <strain evidence="10">MUM 19.33</strain>
    </source>
</reference>
<dbReference type="GO" id="GO:0034475">
    <property type="term" value="P:U4 snRNA 3'-end processing"/>
    <property type="evidence" value="ECO:0007669"/>
    <property type="project" value="TreeGrafter"/>
</dbReference>
<dbReference type="FunFam" id="2.40.50.140:FF:000127">
    <property type="entry name" value="Exosome complex component RRP40"/>
    <property type="match status" value="1"/>
</dbReference>
<dbReference type="Pfam" id="PF15985">
    <property type="entry name" value="KH_6"/>
    <property type="match status" value="1"/>
</dbReference>
<proteinExistence type="inferred from homology"/>
<dbReference type="CDD" id="cd05790">
    <property type="entry name" value="S1_Rrp40"/>
    <property type="match status" value="1"/>
</dbReference>
<dbReference type="SUPFAM" id="SSF54791">
    <property type="entry name" value="Eukaryotic type KH-domain (KH-domain type I)"/>
    <property type="match status" value="1"/>
</dbReference>
<dbReference type="Gene3D" id="3.30.1370.10">
    <property type="entry name" value="K Homology domain, type 1"/>
    <property type="match status" value="1"/>
</dbReference>
<evidence type="ECO:0000256" key="7">
    <source>
        <dbReference type="ARBA" id="ARBA00030615"/>
    </source>
</evidence>
<comment type="similarity">
    <text evidence="2">Belongs to the RRP40 family.</text>
</comment>
<dbReference type="Pfam" id="PF18311">
    <property type="entry name" value="Rrp40_N"/>
    <property type="match status" value="1"/>
</dbReference>
<protein>
    <recommendedName>
        <fullName evidence="7">Ribosomal RNA-processing protein 40</fullName>
    </recommendedName>
</protein>
<evidence type="ECO:0000259" key="8">
    <source>
        <dbReference type="Pfam" id="PF15985"/>
    </source>
</evidence>
<dbReference type="PANTHER" id="PTHR21321:SF1">
    <property type="entry name" value="EXOSOME COMPLEX COMPONENT RRP40"/>
    <property type="match status" value="1"/>
</dbReference>
<evidence type="ECO:0000313" key="11">
    <source>
        <dbReference type="Proteomes" id="UP001055219"/>
    </source>
</evidence>
<dbReference type="OrthoDB" id="340500at2759"/>
<dbReference type="GO" id="GO:0003723">
    <property type="term" value="F:RNA binding"/>
    <property type="evidence" value="ECO:0007669"/>
    <property type="project" value="UniProtKB-KW"/>
</dbReference>
<dbReference type="InterPro" id="IPR004088">
    <property type="entry name" value="KH_dom_type_1"/>
</dbReference>
<dbReference type="GO" id="GO:0005730">
    <property type="term" value="C:nucleolus"/>
    <property type="evidence" value="ECO:0007669"/>
    <property type="project" value="UniProtKB-SubCell"/>
</dbReference>
<keyword evidence="11" id="KW-1185">Reference proteome</keyword>
<dbReference type="InterPro" id="IPR037319">
    <property type="entry name" value="Rrp40_S1"/>
</dbReference>
<dbReference type="FunFam" id="2.40.50.100:FF:000073">
    <property type="entry name" value="Putative Exosome complex component RRP40"/>
    <property type="match status" value="1"/>
</dbReference>